<reference evidence="2" key="1">
    <citation type="journal article" date="2014" name="Int. J. Syst. Evol. Microbiol.">
        <title>Complete genome sequence of Corynebacterium casei LMG S-19264T (=DSM 44701T), isolated from a smear-ripened cheese.</title>
        <authorList>
            <consortium name="US DOE Joint Genome Institute (JGI-PGF)"/>
            <person name="Walter F."/>
            <person name="Albersmeier A."/>
            <person name="Kalinowski J."/>
            <person name="Ruckert C."/>
        </authorList>
    </citation>
    <scope>NUCLEOTIDE SEQUENCE</scope>
    <source>
        <strain evidence="2">KCTC 42650</strain>
    </source>
</reference>
<protein>
    <submittedName>
        <fullName evidence="2">Uncharacterized protein</fullName>
    </submittedName>
</protein>
<keyword evidence="3" id="KW-1185">Reference proteome</keyword>
<dbReference type="EMBL" id="BNCJ01000001">
    <property type="protein sequence ID" value="GHF37250.1"/>
    <property type="molecule type" value="Genomic_DNA"/>
</dbReference>
<proteinExistence type="predicted"/>
<keyword evidence="1" id="KW-0472">Membrane</keyword>
<name>A0A8J3GUN0_9RHOB</name>
<keyword evidence="1" id="KW-1133">Transmembrane helix</keyword>
<comment type="caution">
    <text evidence="2">The sequence shown here is derived from an EMBL/GenBank/DDBJ whole genome shotgun (WGS) entry which is preliminary data.</text>
</comment>
<dbReference type="AlphaFoldDB" id="A0A8J3GUN0"/>
<evidence type="ECO:0000313" key="2">
    <source>
        <dbReference type="EMBL" id="GHF37250.1"/>
    </source>
</evidence>
<dbReference type="Proteomes" id="UP000626220">
    <property type="component" value="Unassembled WGS sequence"/>
</dbReference>
<evidence type="ECO:0000256" key="1">
    <source>
        <dbReference type="SAM" id="Phobius"/>
    </source>
</evidence>
<gene>
    <name evidence="2" type="ORF">GCM10017056_06430</name>
</gene>
<reference evidence="2" key="2">
    <citation type="submission" date="2020-09" db="EMBL/GenBank/DDBJ databases">
        <authorList>
            <person name="Sun Q."/>
            <person name="Kim S."/>
        </authorList>
    </citation>
    <scope>NUCLEOTIDE SEQUENCE</scope>
    <source>
        <strain evidence="2">KCTC 42650</strain>
    </source>
</reference>
<evidence type="ECO:0000313" key="3">
    <source>
        <dbReference type="Proteomes" id="UP000626220"/>
    </source>
</evidence>
<keyword evidence="1" id="KW-0812">Transmembrane</keyword>
<feature type="transmembrane region" description="Helical" evidence="1">
    <location>
        <begin position="47"/>
        <end position="68"/>
    </location>
</feature>
<sequence>MAESPLRWKQTRYKAAIVRRFEMGRRWALGITWTRASLGPGFERRNFRMMTILATVCLLTLVSAALVLPKRAEAKAARKAR</sequence>
<organism evidence="2 3">
    <name type="scientific">Seohaeicola zhoushanensis</name>
    <dbReference type="NCBI Taxonomy" id="1569283"/>
    <lineage>
        <taxon>Bacteria</taxon>
        <taxon>Pseudomonadati</taxon>
        <taxon>Pseudomonadota</taxon>
        <taxon>Alphaproteobacteria</taxon>
        <taxon>Rhodobacterales</taxon>
        <taxon>Roseobacteraceae</taxon>
        <taxon>Seohaeicola</taxon>
    </lineage>
</organism>
<accession>A0A8J3GUN0</accession>